<accession>A0ACC2ZPI5</accession>
<keyword evidence="2" id="KW-1185">Reference proteome</keyword>
<dbReference type="EMBL" id="JAPDRP010000001">
    <property type="protein sequence ID" value="KAJ9649485.1"/>
    <property type="molecule type" value="Genomic_DNA"/>
</dbReference>
<proteinExistence type="predicted"/>
<evidence type="ECO:0000313" key="1">
    <source>
        <dbReference type="EMBL" id="KAJ9649485.1"/>
    </source>
</evidence>
<reference evidence="1" key="1">
    <citation type="submission" date="2022-10" db="EMBL/GenBank/DDBJ databases">
        <title>Culturing micro-colonial fungi from biological soil crusts in the Mojave desert and describing Neophaeococcomyces mojavensis, and introducing the new genera and species Taxawa tesnikishii.</title>
        <authorList>
            <person name="Kurbessoian T."/>
            <person name="Stajich J.E."/>
        </authorList>
    </citation>
    <scope>NUCLEOTIDE SEQUENCE</scope>
    <source>
        <strain evidence="1">JES_115</strain>
    </source>
</reference>
<protein>
    <submittedName>
        <fullName evidence="1">DNA-directed DNA polymerase alpha catalytic subunit pol1</fullName>
        <ecNumber evidence="1">2.7.7.7</ecNumber>
    </submittedName>
</protein>
<keyword evidence="1" id="KW-0239">DNA-directed DNA polymerase</keyword>
<dbReference type="EC" id="2.7.7.7" evidence="1"/>
<gene>
    <name evidence="1" type="primary">POL1</name>
    <name evidence="1" type="ORF">H2199_000260</name>
</gene>
<sequence>MASRAARLAELRALRAAGKTRMSTYEVKEADEIYDEVDDEGYKKVVRRRLDEDDFVVDDNGAGYADDGREEWDTERQQAYDSESEEEAPVRGKSAKRKREDDQEKKDKIKNGISKYFNNNPTVAAPKQKASAPVTTAEDAAFMADLLGEVDTNIPSRARMRAVKTQSRRKTRVLSPPIVETQKAAPRGHSASNDAYMVDTPPAETVFNDDDAFMAPVDDDILVSEAPLPSSPVTKAVERKSQVPVKIEEEDEDDLLEVAQAVGHSGIQSASVNMAGSRPAPKIKKTQYPTPDSSSPTLAPADTVDASIWNNVTSKLNVISSPAAEVSTTTLGKLRPQNALEEDGSLRMFWIDYTEVNGSLCLFGKVRDKVTGSFVSCFVKIDNILRKLFFLPREYRQKHGRDSSEEVGMTDVYEEVDGLMSKLGVGMHKIKPCSRKYAFELPDVPKEADYLKLLYPYNKPPLPADLKGETFSHVFGSNTALFEQFVLWKNIMGPCWLKIQEADFQAVNNASWCKLELQVNKPNLITTLGDSDNLEAPPLTLMSIALRTTFNAKENKQEILMASARVYENVSLTDTTPPKKLPCKAFTVMRPSGDAWPTGFKMEVDKHKGLVKLERNEQGLLSMFLAILHKMDPDVLMGHRLDDVDFSILLSRMRERKTPGWHRIGRLKRSEWPRNMGKGGGNFFAERHLAAGRLHCDLANDLGKSLMTKCQSYSLNEMCELVLGDGNIRRDIDNEAALKSWATTREGLMNYLRHCEADTYFIAAIALKVQMLPLTKVLTNLAGNSWARTLSGTRAERNEYILLHEFHHNKYICPDKAFGKGKQKIEEETPEGEEGADAKKKDKYKGGLVFEPEKGLYDKFILVMDFNSLYPSIIQEYNICFTTVDRTDSAEDDEKVPEVPDAGQSQGILPKLIATLVNRRREVKKLMKDKTATPDQLATWDIKQLALKLTANSMYGCLGYTKSRFYARPLAMLTTYKGREILRSTKDLAESKQLRVIYGDTDSVMINTNMDNMQDALKLGSEFKRDVNDRYRLLEIDVDNVFRRILLHAKKKYAAINMVEVDGKYVEKLEVKGLDMRRREYCALSKETSFKLLGFLLSGDDPEAVVEKIHDYLRELATKMRDFQIPVQKYTIFTQLGKDPKEYPNANSMPSVQVALRQMAKGKHVKAKDVMSFIITGESGGSAETAAKNAFTLEEVLKPESGLRPDIDYYLHKQILPPVERLCAPISQTNITQLASCLGLDTSKYRISSSSANGSSEAEIHPLESQIPDEIRFKDTTPLSLRCRHCTHRFSFRGLPVTSRMVSNEGLVCPKEGCGKPLGNLSVAAQLETQIRQHQARYYSAYLVCDDPACGNRTRQMSVYGHRCLGPKGLGTGCLGKMSFEYGDKALYNQLLYLQSLFDVDRAKEKVKKSGRGKKPFTDQKPGTSGLRKKVKVFQQENYSESFVTSILLSIPEGVDGSTLVIGGDGRYWNPEVMQVIAKIGAAYGVKKLIIGQNGILSTPAASHVIRIRKATGGILLTASHNPGGPNEDFGIKYNLANGAPAPESVTNKIFETSKNLTSYKIADIPDIDLSSTGSNTYGPLEVEIIHSTKDYMEMLKDIFDFDLIKSFLKEHSDFKILFDGLNGVTGSYGIDIFEKELGQEGSTQNCIPKPDFGGHHPDPNLVYAHSLVEAVDKNGIHFGAASDGDGDRNMIYGANSFVSPGDSLAIIAHHAKLIPYFKKQGVYGLARSMPTSGAVDLVAKKQGLECYEVPTGWKFFCGLFDANKMNICGEESFGTGSNHIREKDGLWAVVAWLNIIAGVGQEIGTTPSIKSIQQDFWKTYGRTFFTRHDFEGCETDGANKMTAHMKELITTKKDEFVGSSIAGRKVLEADDFSYTDLDGSVSKNQGIYVKFDDGSRIVVRLSGTGSSGATIRLYIEKHETDESKYDMDAQDYLKDNIKLATDLLKMKQYVGTDEPTVIT</sequence>
<name>A0ACC2ZPI5_9PEZI</name>
<dbReference type="Proteomes" id="UP001172680">
    <property type="component" value="Unassembled WGS sequence"/>
</dbReference>
<keyword evidence="1" id="KW-0548">Nucleotidyltransferase</keyword>
<evidence type="ECO:0000313" key="2">
    <source>
        <dbReference type="Proteomes" id="UP001172680"/>
    </source>
</evidence>
<organism evidence="1 2">
    <name type="scientific">Coniosporium tulheliwenetii</name>
    <dbReference type="NCBI Taxonomy" id="3383036"/>
    <lineage>
        <taxon>Eukaryota</taxon>
        <taxon>Fungi</taxon>
        <taxon>Dikarya</taxon>
        <taxon>Ascomycota</taxon>
        <taxon>Pezizomycotina</taxon>
        <taxon>Dothideomycetes</taxon>
        <taxon>Dothideomycetes incertae sedis</taxon>
        <taxon>Coniosporium</taxon>
    </lineage>
</organism>
<keyword evidence="1" id="KW-0808">Transferase</keyword>
<comment type="caution">
    <text evidence="1">The sequence shown here is derived from an EMBL/GenBank/DDBJ whole genome shotgun (WGS) entry which is preliminary data.</text>
</comment>